<gene>
    <name evidence="1" type="ORF">SAMN02745723_102429</name>
</gene>
<dbReference type="AlphaFoldDB" id="A0AAJ4W9B9"/>
<sequence>MRELNTQETKMVSGSGVSSDFGNALNGANSTNTAAGDVTGSFDDFLKAISEAFNKISSILNYYTNLFPLPGSSKK</sequence>
<name>A0AAJ4W9B9_9GAMM</name>
<protein>
    <submittedName>
        <fullName evidence="1">Uncharacterized protein</fullName>
    </submittedName>
</protein>
<evidence type="ECO:0000313" key="1">
    <source>
        <dbReference type="EMBL" id="SFC46731.1"/>
    </source>
</evidence>
<proteinExistence type="predicted"/>
<dbReference type="RefSeq" id="WP_074821265.1">
    <property type="nucleotide sequence ID" value="NZ_FOLW01000002.1"/>
</dbReference>
<accession>A0AAJ4W9B9</accession>
<dbReference type="Proteomes" id="UP000226420">
    <property type="component" value="Unassembled WGS sequence"/>
</dbReference>
<organism evidence="1 2">
    <name type="scientific">Pragia fontium DSM 5563 = ATCC 49100</name>
    <dbReference type="NCBI Taxonomy" id="1122977"/>
    <lineage>
        <taxon>Bacteria</taxon>
        <taxon>Pseudomonadati</taxon>
        <taxon>Pseudomonadota</taxon>
        <taxon>Gammaproteobacteria</taxon>
        <taxon>Enterobacterales</taxon>
        <taxon>Budviciaceae</taxon>
        <taxon>Pragia</taxon>
    </lineage>
</organism>
<evidence type="ECO:0000313" key="2">
    <source>
        <dbReference type="Proteomes" id="UP000226420"/>
    </source>
</evidence>
<comment type="caution">
    <text evidence="1">The sequence shown here is derived from an EMBL/GenBank/DDBJ whole genome shotgun (WGS) entry which is preliminary data.</text>
</comment>
<dbReference type="EMBL" id="FOLW01000002">
    <property type="protein sequence ID" value="SFC46731.1"/>
    <property type="molecule type" value="Genomic_DNA"/>
</dbReference>
<reference evidence="1 2" key="1">
    <citation type="submission" date="2016-10" db="EMBL/GenBank/DDBJ databases">
        <authorList>
            <person name="Varghese N."/>
            <person name="Submissions S."/>
        </authorList>
    </citation>
    <scope>NUCLEOTIDE SEQUENCE [LARGE SCALE GENOMIC DNA]</scope>
    <source>
        <strain evidence="1 2">DSM 5563</strain>
    </source>
</reference>